<keyword evidence="2 7" id="KW-0347">Helicase</keyword>
<keyword evidence="1" id="KW-0378">Hydrolase</keyword>
<gene>
    <name evidence="7" type="ORF">KU39_3p55</name>
</gene>
<feature type="domain" description="Helicase ATP-binding" evidence="5">
    <location>
        <begin position="655"/>
        <end position="814"/>
    </location>
</feature>
<evidence type="ECO:0000256" key="1">
    <source>
        <dbReference type="ARBA" id="ARBA00022801"/>
    </source>
</evidence>
<proteinExistence type="predicted"/>
<dbReference type="InterPro" id="IPR001650">
    <property type="entry name" value="Helicase_C-like"/>
</dbReference>
<dbReference type="SMART" id="SM00490">
    <property type="entry name" value="HELICc"/>
    <property type="match status" value="1"/>
</dbReference>
<dbReference type="InterPro" id="IPR027417">
    <property type="entry name" value="P-loop_NTPase"/>
</dbReference>
<evidence type="ECO:0000259" key="5">
    <source>
        <dbReference type="PROSITE" id="PS51192"/>
    </source>
</evidence>
<sequence>MYINPQEFYSSFKPDIIAKGKIILNNAGVKINETDRYGISAVIGEKKQYNIFIGNEAQPFSTEKILFSKCDCSKKKKCQHAAAVIMHYLKSGNQTEQSLDVLDWLEDLAPKSEIATNKKAAPVKKSLAPFQLLYILTIHKQNLYVTLKLARPLKSGGFGTDKDFDTENKTHQKNLKFDDERIAFNLSWEESDDYGTGKKNKYQLTSVKSEELLKQIVNTNRCFYKTRNTKSIMLGDKKEVLPQWEMNEFGEQYLSVKAKEKVEIFKVHQLWYLSVIEEEIVIGETQSDIPIDIFRKIISAPPIPLNTIDTVKNSIQMLSPHIPKPKLSTDIIEKAVDAKPCLRLSKKIIEMIDDDGDSEYGFKRHRYGYYNRPVKKSRGIGEVYFNYAGIKVRAQEARSILYQSQDGQLTKIFRDFEFEFSKLVEFKKISSLETIEDIPFIEGYDSAIMHDFYIGDDDDAFAFSSLIIPMLKDLGWSITAEDGYIIEIIQDDAVEWYSDIEESEYDWFGLNLGVVVDGEKINILPLIVSYLKTIDIKKVKELPKDTKIPIQMSDGRTLMMPSQRLQGILNVLTELYDSNPLNENGELILSNLSASQLLNLEETIDVDNFSWLGSKKIKDLGKRLKEFTSVQEVIPPESFKATLRSYQQQGVNWLRFLNDFELGGILADDMGLGKTIQTLACLVIEQTKNPEKVSLIISPTSLVANWALEAAKFAPSLKVLVLHGSKRKQHFDSFNEYDVIITSYPLILRDEKVMLNQSFNYLVLDEAQFIKNASAKATKVIYKLKAKHRLCLSGTPIENHLGELWSQFRFLAPGLLGTAEKFRRLYQHPIEKSGNELRRNSLASRIKPFMLRRTKSEVAIDLPPKTEIIKTTSLEGPQLDLYESIRLAMDKKVREAISSQGLQRSHIIVLDALLKLRQTCCDPRLLKIESAKKAHAHSAKLKLLMDLVPNMIEEGRRILLFSQFSSMIKLIQDEFNKNNIEYVTLSGSTKDRRKPIESFQNKEVPVFLISLKAGGIGLNLTAADTIIHYDPWWNPAVENQATDRAHRIGQDKPVFVYKLITEGTVEEKILEMQNHKKSIVEGLLSENSNVKAPLRQEDLEELFKPLDGLEISA</sequence>
<dbReference type="GO" id="GO:0004386">
    <property type="term" value="F:helicase activity"/>
    <property type="evidence" value="ECO:0007669"/>
    <property type="project" value="UniProtKB-KW"/>
</dbReference>
<dbReference type="InterPro" id="IPR038718">
    <property type="entry name" value="SNF2-like_sf"/>
</dbReference>
<keyword evidence="7" id="KW-0614">Plasmid</keyword>
<protein>
    <submittedName>
        <fullName evidence="7">SNF2 family DNA/RNA helicase</fullName>
    </submittedName>
</protein>
<reference evidence="7 8" key="1">
    <citation type="journal article" date="2014" name="Genome Announc.">
        <title>Comparative Genome Analysis of Two Isolates of the Fish Pathogen Piscirickettsia salmonis from Different Hosts Reveals Major Differences in Virulence-Associated Secretion Systems.</title>
        <authorList>
            <person name="Bohle H."/>
            <person name="Henriquez P."/>
            <person name="Grothusen H."/>
            <person name="Navas E."/>
            <person name="Sandoval A."/>
            <person name="Bustamante F."/>
            <person name="Bustos P."/>
            <person name="Mancilla M."/>
        </authorList>
    </citation>
    <scope>NUCLEOTIDE SEQUENCE [LARGE SCALE GENOMIC DNA]</scope>
    <source>
        <strain evidence="8">B1-32597</strain>
    </source>
</reference>
<dbReference type="PROSITE" id="PS51194">
    <property type="entry name" value="HELICASE_CTER"/>
    <property type="match status" value="1"/>
</dbReference>
<evidence type="ECO:0000259" key="4">
    <source>
        <dbReference type="PROSITE" id="PS50966"/>
    </source>
</evidence>
<dbReference type="InterPro" id="IPR000330">
    <property type="entry name" value="SNF2_N"/>
</dbReference>
<dbReference type="InterPro" id="IPR007527">
    <property type="entry name" value="Znf_SWIM"/>
</dbReference>
<dbReference type="PANTHER" id="PTHR10799">
    <property type="entry name" value="SNF2/RAD54 HELICASE FAMILY"/>
    <property type="match status" value="1"/>
</dbReference>
<keyword evidence="3" id="KW-0479">Metal-binding</keyword>
<dbReference type="Pfam" id="PF00271">
    <property type="entry name" value="Helicase_C"/>
    <property type="match status" value="1"/>
</dbReference>
<dbReference type="Gene3D" id="3.40.50.300">
    <property type="entry name" value="P-loop containing nucleotide triphosphate hydrolases"/>
    <property type="match status" value="1"/>
</dbReference>
<name>A0AAC8VL76_PISSA</name>
<keyword evidence="2 7" id="KW-0067">ATP-binding</keyword>
<evidence type="ECO:0000313" key="7">
    <source>
        <dbReference type="EMBL" id="ALB24517.1"/>
    </source>
</evidence>
<dbReference type="InterPro" id="IPR014001">
    <property type="entry name" value="Helicase_ATP-bd"/>
</dbReference>
<feature type="domain" description="SWIM-type" evidence="4">
    <location>
        <begin position="49"/>
        <end position="89"/>
    </location>
</feature>
<dbReference type="CDD" id="cd18793">
    <property type="entry name" value="SF2_C_SNF"/>
    <property type="match status" value="1"/>
</dbReference>
<feature type="domain" description="Helicase C-terminal" evidence="6">
    <location>
        <begin position="943"/>
        <end position="1100"/>
    </location>
</feature>
<accession>A0AAC8VL76</accession>
<dbReference type="SUPFAM" id="SSF52540">
    <property type="entry name" value="P-loop containing nucleoside triphosphate hydrolases"/>
    <property type="match status" value="2"/>
</dbReference>
<dbReference type="InterPro" id="IPR049730">
    <property type="entry name" value="SNF2/RAD54-like_C"/>
</dbReference>
<dbReference type="GO" id="GO:0005524">
    <property type="term" value="F:ATP binding"/>
    <property type="evidence" value="ECO:0007669"/>
    <property type="project" value="InterPro"/>
</dbReference>
<keyword evidence="3" id="KW-0862">Zinc</keyword>
<dbReference type="GO" id="GO:0016787">
    <property type="term" value="F:hydrolase activity"/>
    <property type="evidence" value="ECO:0007669"/>
    <property type="project" value="UniProtKB-KW"/>
</dbReference>
<evidence type="ECO:0000256" key="2">
    <source>
        <dbReference type="ARBA" id="ARBA00022806"/>
    </source>
</evidence>
<dbReference type="PROSITE" id="PS51192">
    <property type="entry name" value="HELICASE_ATP_BIND_1"/>
    <property type="match status" value="1"/>
</dbReference>
<dbReference type="PROSITE" id="PS50966">
    <property type="entry name" value="ZF_SWIM"/>
    <property type="match status" value="1"/>
</dbReference>
<dbReference type="RefSeq" id="WP_051929623.1">
    <property type="nucleotide sequence ID" value="NZ_CP012511.1"/>
</dbReference>
<dbReference type="Gene3D" id="3.40.50.10810">
    <property type="entry name" value="Tandem AAA-ATPase domain"/>
    <property type="match status" value="1"/>
</dbReference>
<geneLocation type="plasmid" evidence="7 8">
    <name>pPSB1-3</name>
</geneLocation>
<evidence type="ECO:0000313" key="8">
    <source>
        <dbReference type="Proteomes" id="UP000029558"/>
    </source>
</evidence>
<dbReference type="CDD" id="cd18012">
    <property type="entry name" value="DEXQc_arch_SWI2_SNF2"/>
    <property type="match status" value="1"/>
</dbReference>
<dbReference type="SMART" id="SM00487">
    <property type="entry name" value="DEXDc"/>
    <property type="match status" value="1"/>
</dbReference>
<dbReference type="Proteomes" id="UP000029558">
    <property type="component" value="Plasmid pPSB1-3"/>
</dbReference>
<dbReference type="AlphaFoldDB" id="A0AAC8VL76"/>
<evidence type="ECO:0000256" key="3">
    <source>
        <dbReference type="PROSITE-ProRule" id="PRU00325"/>
    </source>
</evidence>
<evidence type="ECO:0000259" key="6">
    <source>
        <dbReference type="PROSITE" id="PS51194"/>
    </source>
</evidence>
<keyword evidence="3" id="KW-0863">Zinc-finger</keyword>
<dbReference type="EMBL" id="CP012511">
    <property type="protein sequence ID" value="ALB24517.1"/>
    <property type="molecule type" value="Genomic_DNA"/>
</dbReference>
<organism evidence="7 8">
    <name type="scientific">Piscirickettsia salmonis</name>
    <dbReference type="NCBI Taxonomy" id="1238"/>
    <lineage>
        <taxon>Bacteria</taxon>
        <taxon>Pseudomonadati</taxon>
        <taxon>Pseudomonadota</taxon>
        <taxon>Gammaproteobacteria</taxon>
        <taxon>Thiotrichales</taxon>
        <taxon>Piscirickettsiaceae</taxon>
        <taxon>Piscirickettsia</taxon>
    </lineage>
</organism>
<keyword evidence="2 7" id="KW-0547">Nucleotide-binding</keyword>
<dbReference type="Pfam" id="PF00176">
    <property type="entry name" value="SNF2-rel_dom"/>
    <property type="match status" value="1"/>
</dbReference>
<dbReference type="GO" id="GO:0008270">
    <property type="term" value="F:zinc ion binding"/>
    <property type="evidence" value="ECO:0007669"/>
    <property type="project" value="UniProtKB-KW"/>
</dbReference>